<sequence>MRSFINTVAVALAASSLAAAAPAQKIVQLPGNFPNLADKASTASTEAGAFGQLSNIGGKPPKFSDDTITSIELVSLNEIIETFFFKNFLLQLDNSTFLSTLHELDVSKEQLQAGIESILNVEKLHAINAETALTNAANNKPPIVPCEFIFPVDDVKSAVVLANRFTDVVDGVLNDVVAKAIAAGDAGFVPGIVSASQDEAEQNGGFRTWLHERAQSQPFLTLGSRVFGYSLLQDFIKPGTCGANKDKINLQVLQPLIADDPSAEDQDITFEFHVQDTRLDNFNGPSGAQSFISKPKTTQCGNLFINYINGLSIISEPVKSCNFGAGDKPSTATAFFPQKENDIFGSVIAVLTAGTNFTSVDEVIAATEFGFAALEVQEKPLF</sequence>
<feature type="chain" id="PRO_5040113248" description="Sexual development protein" evidence="1">
    <location>
        <begin position="21"/>
        <end position="382"/>
    </location>
</feature>
<gene>
    <name evidence="2" type="ORF">NA57DRAFT_78846</name>
</gene>
<name>A0A9P4I8T3_9PEZI</name>
<evidence type="ECO:0008006" key="4">
    <source>
        <dbReference type="Google" id="ProtNLM"/>
    </source>
</evidence>
<evidence type="ECO:0000313" key="3">
    <source>
        <dbReference type="Proteomes" id="UP000799772"/>
    </source>
</evidence>
<keyword evidence="1" id="KW-0732">Signal</keyword>
<evidence type="ECO:0000313" key="2">
    <source>
        <dbReference type="EMBL" id="KAF2096074.1"/>
    </source>
</evidence>
<organism evidence="2 3">
    <name type="scientific">Rhizodiscina lignyota</name>
    <dbReference type="NCBI Taxonomy" id="1504668"/>
    <lineage>
        <taxon>Eukaryota</taxon>
        <taxon>Fungi</taxon>
        <taxon>Dikarya</taxon>
        <taxon>Ascomycota</taxon>
        <taxon>Pezizomycotina</taxon>
        <taxon>Dothideomycetes</taxon>
        <taxon>Pleosporomycetidae</taxon>
        <taxon>Aulographales</taxon>
        <taxon>Rhizodiscinaceae</taxon>
        <taxon>Rhizodiscina</taxon>
    </lineage>
</organism>
<dbReference type="EMBL" id="ML978130">
    <property type="protein sequence ID" value="KAF2096074.1"/>
    <property type="molecule type" value="Genomic_DNA"/>
</dbReference>
<proteinExistence type="predicted"/>
<protein>
    <recommendedName>
        <fullName evidence="4">Sexual development protein</fullName>
    </recommendedName>
</protein>
<dbReference type="Proteomes" id="UP000799772">
    <property type="component" value="Unassembled WGS sequence"/>
</dbReference>
<dbReference type="OrthoDB" id="5293813at2759"/>
<keyword evidence="3" id="KW-1185">Reference proteome</keyword>
<reference evidence="2" key="1">
    <citation type="journal article" date="2020" name="Stud. Mycol.">
        <title>101 Dothideomycetes genomes: a test case for predicting lifestyles and emergence of pathogens.</title>
        <authorList>
            <person name="Haridas S."/>
            <person name="Albert R."/>
            <person name="Binder M."/>
            <person name="Bloem J."/>
            <person name="Labutti K."/>
            <person name="Salamov A."/>
            <person name="Andreopoulos B."/>
            <person name="Baker S."/>
            <person name="Barry K."/>
            <person name="Bills G."/>
            <person name="Bluhm B."/>
            <person name="Cannon C."/>
            <person name="Castanera R."/>
            <person name="Culley D."/>
            <person name="Daum C."/>
            <person name="Ezra D."/>
            <person name="Gonzalez J."/>
            <person name="Henrissat B."/>
            <person name="Kuo A."/>
            <person name="Liang C."/>
            <person name="Lipzen A."/>
            <person name="Lutzoni F."/>
            <person name="Magnuson J."/>
            <person name="Mondo S."/>
            <person name="Nolan M."/>
            <person name="Ohm R."/>
            <person name="Pangilinan J."/>
            <person name="Park H.-J."/>
            <person name="Ramirez L."/>
            <person name="Alfaro M."/>
            <person name="Sun H."/>
            <person name="Tritt A."/>
            <person name="Yoshinaga Y."/>
            <person name="Zwiers L.-H."/>
            <person name="Turgeon B."/>
            <person name="Goodwin S."/>
            <person name="Spatafora J."/>
            <person name="Crous P."/>
            <person name="Grigoriev I."/>
        </authorList>
    </citation>
    <scope>NUCLEOTIDE SEQUENCE</scope>
    <source>
        <strain evidence="2">CBS 133067</strain>
    </source>
</reference>
<feature type="signal peptide" evidence="1">
    <location>
        <begin position="1"/>
        <end position="20"/>
    </location>
</feature>
<evidence type="ECO:0000256" key="1">
    <source>
        <dbReference type="SAM" id="SignalP"/>
    </source>
</evidence>
<comment type="caution">
    <text evidence="2">The sequence shown here is derived from an EMBL/GenBank/DDBJ whole genome shotgun (WGS) entry which is preliminary data.</text>
</comment>
<dbReference type="AlphaFoldDB" id="A0A9P4I8T3"/>
<accession>A0A9P4I8T3</accession>